<accession>A0ABQ9VCE4</accession>
<evidence type="ECO:0000313" key="2">
    <source>
        <dbReference type="Proteomes" id="UP001266305"/>
    </source>
</evidence>
<organism evidence="1 2">
    <name type="scientific">Saguinus oedipus</name>
    <name type="common">Cotton-top tamarin</name>
    <name type="synonym">Oedipomidas oedipus</name>
    <dbReference type="NCBI Taxonomy" id="9490"/>
    <lineage>
        <taxon>Eukaryota</taxon>
        <taxon>Metazoa</taxon>
        <taxon>Chordata</taxon>
        <taxon>Craniata</taxon>
        <taxon>Vertebrata</taxon>
        <taxon>Euteleostomi</taxon>
        <taxon>Mammalia</taxon>
        <taxon>Eutheria</taxon>
        <taxon>Euarchontoglires</taxon>
        <taxon>Primates</taxon>
        <taxon>Haplorrhini</taxon>
        <taxon>Platyrrhini</taxon>
        <taxon>Cebidae</taxon>
        <taxon>Callitrichinae</taxon>
        <taxon>Saguinus</taxon>
    </lineage>
</organism>
<evidence type="ECO:0000313" key="1">
    <source>
        <dbReference type="EMBL" id="KAK2106755.1"/>
    </source>
</evidence>
<dbReference type="Proteomes" id="UP001266305">
    <property type="component" value="Unassembled WGS sequence"/>
</dbReference>
<sequence length="125" mass="13602">MFSQIIETLHLVTTGLQPPKHSPCKPLGVLVPVERAAISLAQLMNKDPLPWTAKIPLSKSGQEKVENCTLKTTYHPDPTQTAVSIATCSSFYQDFPAKQEPSKSGPGRTALHVLRPYHLALAQGC</sequence>
<reference evidence="1 2" key="1">
    <citation type="submission" date="2023-05" db="EMBL/GenBank/DDBJ databases">
        <title>B98-5 Cell Line De Novo Hybrid Assembly: An Optical Mapping Approach.</title>
        <authorList>
            <person name="Kananen K."/>
            <person name="Auerbach J.A."/>
            <person name="Kautto E."/>
            <person name="Blachly J.S."/>
        </authorList>
    </citation>
    <scope>NUCLEOTIDE SEQUENCE [LARGE SCALE GENOMIC DNA]</scope>
    <source>
        <strain evidence="1">B95-8</strain>
        <tissue evidence="1">Cell line</tissue>
    </source>
</reference>
<comment type="caution">
    <text evidence="1">The sequence shown here is derived from an EMBL/GenBank/DDBJ whole genome shotgun (WGS) entry which is preliminary data.</text>
</comment>
<dbReference type="EMBL" id="JASSZA010000007">
    <property type="protein sequence ID" value="KAK2106755.1"/>
    <property type="molecule type" value="Genomic_DNA"/>
</dbReference>
<name>A0ABQ9VCE4_SAGOE</name>
<proteinExistence type="predicted"/>
<protein>
    <submittedName>
        <fullName evidence="1">Uncharacterized protein</fullName>
    </submittedName>
</protein>
<keyword evidence="2" id="KW-1185">Reference proteome</keyword>
<gene>
    <name evidence="1" type="ORF">P7K49_016269</name>
</gene>